<organism evidence="2 3">
    <name type="scientific">Cynara cardunculus var. scolymus</name>
    <name type="common">Globe artichoke</name>
    <name type="synonym">Cynara scolymus</name>
    <dbReference type="NCBI Taxonomy" id="59895"/>
    <lineage>
        <taxon>Eukaryota</taxon>
        <taxon>Viridiplantae</taxon>
        <taxon>Streptophyta</taxon>
        <taxon>Embryophyta</taxon>
        <taxon>Tracheophyta</taxon>
        <taxon>Spermatophyta</taxon>
        <taxon>Magnoliopsida</taxon>
        <taxon>eudicotyledons</taxon>
        <taxon>Gunneridae</taxon>
        <taxon>Pentapetalae</taxon>
        <taxon>asterids</taxon>
        <taxon>campanulids</taxon>
        <taxon>Asterales</taxon>
        <taxon>Asteraceae</taxon>
        <taxon>Carduoideae</taxon>
        <taxon>Cardueae</taxon>
        <taxon>Carduinae</taxon>
        <taxon>Cynara</taxon>
    </lineage>
</organism>
<dbReference type="Gene3D" id="3.30.530.20">
    <property type="match status" value="1"/>
</dbReference>
<evidence type="ECO:0008006" key="4">
    <source>
        <dbReference type="Google" id="ProtNLM"/>
    </source>
</evidence>
<proteinExistence type="predicted"/>
<keyword evidence="3" id="KW-1185">Reference proteome</keyword>
<dbReference type="EMBL" id="LEKV01005099">
    <property type="protein sequence ID" value="KVH90547.1"/>
    <property type="molecule type" value="Genomic_DNA"/>
</dbReference>
<dbReference type="AlphaFoldDB" id="A0A118JTU9"/>
<protein>
    <recommendedName>
        <fullName evidence="4">START-like domain-containing protein</fullName>
    </recommendedName>
</protein>
<accession>A0A118JTU9</accession>
<evidence type="ECO:0000256" key="1">
    <source>
        <dbReference type="SAM" id="MobiDB-lite"/>
    </source>
</evidence>
<dbReference type="STRING" id="59895.A0A118JTU9"/>
<evidence type="ECO:0000313" key="2">
    <source>
        <dbReference type="EMBL" id="KVH90547.1"/>
    </source>
</evidence>
<evidence type="ECO:0000313" key="3">
    <source>
        <dbReference type="Proteomes" id="UP000243975"/>
    </source>
</evidence>
<dbReference type="InterPro" id="IPR023393">
    <property type="entry name" value="START-like_dom_sf"/>
</dbReference>
<comment type="caution">
    <text evidence="2">The sequence shown here is derived from an EMBL/GenBank/DDBJ whole genome shotgun (WGS) entry which is preliminary data.</text>
</comment>
<dbReference type="OMA" id="KIKHDNQ"/>
<feature type="compositionally biased region" description="Polar residues" evidence="1">
    <location>
        <begin position="491"/>
        <end position="506"/>
    </location>
</feature>
<dbReference type="PANTHER" id="PTHR34560">
    <property type="entry name" value="POLYKETIDE CYCLASE/DEHYDRASE/LIPID TRANSPORT SUPERFAMILY PROTEIN"/>
    <property type="match status" value="1"/>
</dbReference>
<dbReference type="Proteomes" id="UP000243975">
    <property type="component" value="Unassembled WGS sequence"/>
</dbReference>
<sequence length="585" mass="65824">MIPTVLFQQLQGYNHLESTVNNHNPQGSAKLTYPRSNQTIINTTVMGSLRLIQGNHMLDLQMEGKENISQYRDKLDKTLMSPDLSNVESLKILVGNQMSKSLQCEDQEYSDKLVQKRTKEVANFLSMLRSASGSAVEGSKVNEIPQGGWKIKHDNQDCRVMYREGPAGTPFHTLLAEGYVDGPLDVCLCISWEAGLYQKWWPQFNIPAFKVLYSECVKKISESENIDKTTHGFTREGIPDVENVTRIDVVGGLALQKVSANRSYFRTIVNMDIKLDFVPPAIINFVSRQLVGSGFKLYKKEVASVSKGDADFSKALKEPFYGRIREALFTDDEVPNGFLKQDDVKIVHDAGLEQKDIKIVDGALEQETAKIVQPKEPCSLEGKEAKYQRSVGEIEEIEETRSHEDDNSNEHPTNKFINDCRVIVGKKQVIVSPEVKQALGTLEKVISVFRELEFNPRSLSLSRFTNNVFAELEDHKTNGSKRFVAASNEFTARTSQESRNSFSGHSSRQEGCATETQDDEDELKIASQEHETLSSRGSHRSSFSFAINEAITLTQNNTMNGEVKNSDESQKKMKKQRFCCLNFTS</sequence>
<reference evidence="2 3" key="1">
    <citation type="journal article" date="2016" name="Sci. Rep.">
        <title>The genome sequence of the outbreeding globe artichoke constructed de novo incorporating a phase-aware low-pass sequencing strategy of F1 progeny.</title>
        <authorList>
            <person name="Scaglione D."/>
            <person name="Reyes-Chin-Wo S."/>
            <person name="Acquadro A."/>
            <person name="Froenicke L."/>
            <person name="Portis E."/>
            <person name="Beitel C."/>
            <person name="Tirone M."/>
            <person name="Mauro R."/>
            <person name="Lo Monaco A."/>
            <person name="Mauromicale G."/>
            <person name="Faccioli P."/>
            <person name="Cattivelli L."/>
            <person name="Rieseberg L."/>
            <person name="Michelmore R."/>
            <person name="Lanteri S."/>
        </authorList>
    </citation>
    <scope>NUCLEOTIDE SEQUENCE [LARGE SCALE GENOMIC DNA]</scope>
    <source>
        <strain evidence="2">2C</strain>
    </source>
</reference>
<dbReference type="PANTHER" id="PTHR34560:SF1">
    <property type="entry name" value="START DOMAIN-CONTAINING PROTEIN"/>
    <property type="match status" value="1"/>
</dbReference>
<feature type="region of interest" description="Disordered" evidence="1">
    <location>
        <begin position="491"/>
        <end position="522"/>
    </location>
</feature>
<dbReference type="SUPFAM" id="SSF55961">
    <property type="entry name" value="Bet v1-like"/>
    <property type="match status" value="1"/>
</dbReference>
<dbReference type="Gramene" id="KVH90547">
    <property type="protein sequence ID" value="KVH90547"/>
    <property type="gene ID" value="Ccrd_007419"/>
</dbReference>
<name>A0A118JTU9_CYNCS</name>
<gene>
    <name evidence="2" type="ORF">Ccrd_007419</name>
</gene>
<feature type="non-terminal residue" evidence="2">
    <location>
        <position position="1"/>
    </location>
</feature>